<comment type="caution">
    <text evidence="7">The sequence shown here is derived from an EMBL/GenBank/DDBJ whole genome shotgun (WGS) entry which is preliminary data.</text>
</comment>
<evidence type="ECO:0000256" key="5">
    <source>
        <dbReference type="ARBA" id="ARBA00022960"/>
    </source>
</evidence>
<dbReference type="CDD" id="cd10225">
    <property type="entry name" value="ASKHA_NBD_MreB-like"/>
    <property type="match status" value="1"/>
</dbReference>
<dbReference type="GO" id="GO:0005524">
    <property type="term" value="F:ATP binding"/>
    <property type="evidence" value="ECO:0007669"/>
    <property type="project" value="UniProtKB-KW"/>
</dbReference>
<reference evidence="7" key="2">
    <citation type="submission" date="2020-09" db="EMBL/GenBank/DDBJ databases">
        <authorList>
            <person name="Sun Q."/>
            <person name="Kim S."/>
        </authorList>
    </citation>
    <scope>NUCLEOTIDE SEQUENCE</scope>
    <source>
        <strain evidence="7">KCTC 32422</strain>
    </source>
</reference>
<dbReference type="GO" id="GO:0005737">
    <property type="term" value="C:cytoplasm"/>
    <property type="evidence" value="ECO:0007669"/>
    <property type="project" value="UniProtKB-SubCell"/>
</dbReference>
<evidence type="ECO:0000313" key="7">
    <source>
        <dbReference type="EMBL" id="GGZ90608.1"/>
    </source>
</evidence>
<dbReference type="GO" id="GO:0008360">
    <property type="term" value="P:regulation of cell shape"/>
    <property type="evidence" value="ECO:0007669"/>
    <property type="project" value="UniProtKB-KW"/>
</dbReference>
<dbReference type="RefSeq" id="WP_189539051.1">
    <property type="nucleotide sequence ID" value="NZ_BMZD01000002.1"/>
</dbReference>
<dbReference type="PANTHER" id="PTHR42749:SF1">
    <property type="entry name" value="CELL SHAPE-DETERMINING PROTEIN MREB"/>
    <property type="match status" value="1"/>
</dbReference>
<keyword evidence="8" id="KW-1185">Reference proteome</keyword>
<accession>A0A918RCQ3</accession>
<dbReference type="InterPro" id="IPR056546">
    <property type="entry name" value="MreB_MamK-like"/>
</dbReference>
<evidence type="ECO:0000256" key="1">
    <source>
        <dbReference type="ARBA" id="ARBA00004496"/>
    </source>
</evidence>
<dbReference type="SUPFAM" id="SSF53067">
    <property type="entry name" value="Actin-like ATPase domain"/>
    <property type="match status" value="2"/>
</dbReference>
<keyword evidence="2" id="KW-0963">Cytoplasm</keyword>
<dbReference type="PRINTS" id="PR01652">
    <property type="entry name" value="SHAPEPROTEIN"/>
</dbReference>
<organism evidence="7 8">
    <name type="scientific">Novosphingobium arvoryzae</name>
    <dbReference type="NCBI Taxonomy" id="1256514"/>
    <lineage>
        <taxon>Bacteria</taxon>
        <taxon>Pseudomonadati</taxon>
        <taxon>Pseudomonadota</taxon>
        <taxon>Alphaproteobacteria</taxon>
        <taxon>Sphingomonadales</taxon>
        <taxon>Sphingomonadaceae</taxon>
        <taxon>Novosphingobium</taxon>
    </lineage>
</organism>
<evidence type="ECO:0000256" key="3">
    <source>
        <dbReference type="ARBA" id="ARBA00022741"/>
    </source>
</evidence>
<proteinExistence type="inferred from homology"/>
<name>A0A918RCQ3_9SPHN</name>
<evidence type="ECO:0000256" key="6">
    <source>
        <dbReference type="ARBA" id="ARBA00023458"/>
    </source>
</evidence>
<dbReference type="EMBL" id="BMZD01000002">
    <property type="protein sequence ID" value="GGZ90608.1"/>
    <property type="molecule type" value="Genomic_DNA"/>
</dbReference>
<comment type="subcellular location">
    <subcellularLocation>
        <location evidence="1">Cytoplasm</location>
    </subcellularLocation>
</comment>
<evidence type="ECO:0000256" key="4">
    <source>
        <dbReference type="ARBA" id="ARBA00022840"/>
    </source>
</evidence>
<protein>
    <submittedName>
        <fullName evidence="7">Rod shape-determining protein</fullName>
    </submittedName>
</protein>
<reference evidence="7" key="1">
    <citation type="journal article" date="2014" name="Int. J. Syst. Evol. Microbiol.">
        <title>Complete genome sequence of Corynebacterium casei LMG S-19264T (=DSM 44701T), isolated from a smear-ripened cheese.</title>
        <authorList>
            <consortium name="US DOE Joint Genome Institute (JGI-PGF)"/>
            <person name="Walter F."/>
            <person name="Albersmeier A."/>
            <person name="Kalinowski J."/>
            <person name="Ruckert C."/>
        </authorList>
    </citation>
    <scope>NUCLEOTIDE SEQUENCE</scope>
    <source>
        <strain evidence="7">KCTC 32422</strain>
    </source>
</reference>
<evidence type="ECO:0000313" key="8">
    <source>
        <dbReference type="Proteomes" id="UP000634139"/>
    </source>
</evidence>
<dbReference type="PANTHER" id="PTHR42749">
    <property type="entry name" value="CELL SHAPE-DETERMINING PROTEIN MREB"/>
    <property type="match status" value="1"/>
</dbReference>
<dbReference type="Proteomes" id="UP000634139">
    <property type="component" value="Unassembled WGS sequence"/>
</dbReference>
<dbReference type="InterPro" id="IPR004753">
    <property type="entry name" value="MreB"/>
</dbReference>
<dbReference type="InterPro" id="IPR043129">
    <property type="entry name" value="ATPase_NBD"/>
</dbReference>
<gene>
    <name evidence="7" type="ORF">GCM10011617_06970</name>
</gene>
<dbReference type="GO" id="GO:0000902">
    <property type="term" value="P:cell morphogenesis"/>
    <property type="evidence" value="ECO:0007669"/>
    <property type="project" value="InterPro"/>
</dbReference>
<dbReference type="Gene3D" id="3.30.420.40">
    <property type="match status" value="2"/>
</dbReference>
<evidence type="ECO:0000256" key="2">
    <source>
        <dbReference type="ARBA" id="ARBA00022490"/>
    </source>
</evidence>
<dbReference type="Pfam" id="PF06723">
    <property type="entry name" value="MreB_Mbl"/>
    <property type="match status" value="1"/>
</dbReference>
<sequence length="333" mass="35556">MIDLRFWRSKARFAFDFGTANLRVVSSDGGLVLEESSICCFRRDPLDQAPVAVGSTAWPMFERTPKQLHMKRPLDRGVLTDMQAARALLDHARRSIVGNRKLSGPVLFGIPSDATLVERRALTNAAHEAGIYSVSLVDEPMAAALGAGLDVSEPRGSMLVECGAGTTEIVVISLGGISVSRTVRIGGNTLDQAIADYLHLQHKFLVGGHTAERIKLELSDLSRANADGIAPLRIRGRDLVTGLPGTLSLPPTAFDKVLRRHNRPIVKAVQEALAATSAELSCDIFEHGITLTGGSAHVPLLADMIADTIGLAAIVADQNDLCVSLGLETMLLS</sequence>
<keyword evidence="4" id="KW-0067">ATP-binding</keyword>
<keyword evidence="5" id="KW-0133">Cell shape</keyword>
<dbReference type="AlphaFoldDB" id="A0A918RCQ3"/>
<keyword evidence="3" id="KW-0547">Nucleotide-binding</keyword>
<comment type="similarity">
    <text evidence="6">Belongs to the FtsA/MreB family.</text>
</comment>